<dbReference type="GeneID" id="301841205"/>
<keyword evidence="3" id="KW-1185">Reference proteome</keyword>
<evidence type="ECO:0000259" key="1">
    <source>
        <dbReference type="Pfam" id="PF08719"/>
    </source>
</evidence>
<protein>
    <recommendedName>
        <fullName evidence="1">NADAR domain-containing protein</fullName>
    </recommendedName>
</protein>
<proteinExistence type="predicted"/>
<dbReference type="Gene3D" id="1.10.357.40">
    <property type="entry name" value="YbiA-like"/>
    <property type="match status" value="1"/>
</dbReference>
<evidence type="ECO:0000313" key="3">
    <source>
        <dbReference type="Proteomes" id="UP001216229"/>
    </source>
</evidence>
<dbReference type="InterPro" id="IPR037238">
    <property type="entry name" value="YbiA-like_sf"/>
</dbReference>
<dbReference type="Pfam" id="PF08719">
    <property type="entry name" value="NADAR"/>
    <property type="match status" value="1"/>
</dbReference>
<feature type="domain" description="NADAR" evidence="1">
    <location>
        <begin position="11"/>
        <end position="145"/>
    </location>
</feature>
<dbReference type="EMBL" id="OQ359889">
    <property type="protein sequence ID" value="WDR22179.1"/>
    <property type="molecule type" value="Genomic_DNA"/>
</dbReference>
<evidence type="ECO:0000313" key="2">
    <source>
        <dbReference type="EMBL" id="WDR22179.1"/>
    </source>
</evidence>
<organism evidence="2 3">
    <name type="scientific">Salmonella phage vB_SenS_UTK0009</name>
    <dbReference type="NCBI Taxonomy" id="3028908"/>
    <lineage>
        <taxon>Viruses</taxon>
        <taxon>Duplodnaviria</taxon>
        <taxon>Heunggongvirae</taxon>
        <taxon>Uroviricota</taxon>
        <taxon>Caudoviricetes</taxon>
        <taxon>Demerecviridae</taxon>
        <taxon>Markadamsvirinae</taxon>
        <taxon>Epseptimavirus</taxon>
        <taxon>Epseptimavirus UTK0009</taxon>
    </lineage>
</organism>
<dbReference type="Proteomes" id="UP001216229">
    <property type="component" value="Segment"/>
</dbReference>
<dbReference type="InterPro" id="IPR012816">
    <property type="entry name" value="NADAR"/>
</dbReference>
<dbReference type="SUPFAM" id="SSF143990">
    <property type="entry name" value="YbiA-like"/>
    <property type="match status" value="1"/>
</dbReference>
<dbReference type="RefSeq" id="YP_012787075.1">
    <property type="nucleotide sequence ID" value="NC_111487.1"/>
</dbReference>
<sequence length="149" mass="17032">MRKIIAPFSGDYSFLSNFYPSPIKVISPDNKMFIAATVEHAYQAAKTIIPDQYKFVILANTPGRAKKLGREVTIRNDWDSEKDSVMLELLRQKFSIPELKQLLLATENALLIERNTWGDTYWGEYRGIGENMLGMLLMQVRSEIKNSVA</sequence>
<gene>
    <name evidence="2" type="ORF">PJM41_0094</name>
</gene>
<reference evidence="2 3" key="1">
    <citation type="submission" date="2023-01" db="EMBL/GenBank/DDBJ databases">
        <title>Characterization of a Diverse Collection of Salmonella Phages Isolated from Tennessee Wastewater.</title>
        <authorList>
            <person name="Bryan D.W."/>
            <person name="Hudson L.K."/>
            <person name="Wang J."/>
            <person name="Denes T.G."/>
        </authorList>
    </citation>
    <scope>NUCLEOTIDE SEQUENCE [LARGE SCALE GENOMIC DNA]</scope>
</reference>
<accession>A0AAE9ZKD3</accession>
<dbReference type="CDD" id="cd15457">
    <property type="entry name" value="NADAR"/>
    <property type="match status" value="1"/>
</dbReference>
<name>A0AAE9ZKD3_9CAUD</name>
<dbReference type="NCBIfam" id="TIGR02464">
    <property type="entry name" value="ribofla_fusion"/>
    <property type="match status" value="1"/>
</dbReference>